<evidence type="ECO:0000256" key="4">
    <source>
        <dbReference type="PROSITE-ProRule" id="PRU00335"/>
    </source>
</evidence>
<evidence type="ECO:0000256" key="1">
    <source>
        <dbReference type="ARBA" id="ARBA00023015"/>
    </source>
</evidence>
<keyword evidence="7" id="KW-1185">Reference proteome</keyword>
<dbReference type="SUPFAM" id="SSF46689">
    <property type="entry name" value="Homeodomain-like"/>
    <property type="match status" value="1"/>
</dbReference>
<keyword evidence="1" id="KW-0805">Transcription regulation</keyword>
<dbReference type="PANTHER" id="PTHR30055:SF146">
    <property type="entry name" value="HTH-TYPE TRANSCRIPTIONAL DUAL REGULATOR CECR"/>
    <property type="match status" value="1"/>
</dbReference>
<dbReference type="GO" id="GO:0003700">
    <property type="term" value="F:DNA-binding transcription factor activity"/>
    <property type="evidence" value="ECO:0007669"/>
    <property type="project" value="TreeGrafter"/>
</dbReference>
<dbReference type="PANTHER" id="PTHR30055">
    <property type="entry name" value="HTH-TYPE TRANSCRIPTIONAL REGULATOR RUTR"/>
    <property type="match status" value="1"/>
</dbReference>
<proteinExistence type="predicted"/>
<dbReference type="OrthoDB" id="9811084at2"/>
<organism evidence="6 7">
    <name type="scientific">Ectopseudomonas guguanensis</name>
    <dbReference type="NCBI Taxonomy" id="1198456"/>
    <lineage>
        <taxon>Bacteria</taxon>
        <taxon>Pseudomonadati</taxon>
        <taxon>Pseudomonadota</taxon>
        <taxon>Gammaproteobacteria</taxon>
        <taxon>Pseudomonadales</taxon>
        <taxon>Pseudomonadaceae</taxon>
        <taxon>Ectopseudomonas</taxon>
    </lineage>
</organism>
<dbReference type="FunFam" id="1.10.10.60:FF:000141">
    <property type="entry name" value="TetR family transcriptional regulator"/>
    <property type="match status" value="1"/>
</dbReference>
<evidence type="ECO:0000313" key="6">
    <source>
        <dbReference type="EMBL" id="SDP89308.1"/>
    </source>
</evidence>
<reference evidence="7" key="1">
    <citation type="submission" date="2016-10" db="EMBL/GenBank/DDBJ databases">
        <authorList>
            <person name="Varghese N."/>
            <person name="Submissions S."/>
        </authorList>
    </citation>
    <scope>NUCLEOTIDE SEQUENCE [LARGE SCALE GENOMIC DNA]</scope>
    <source>
        <strain evidence="7">JCM 18416</strain>
    </source>
</reference>
<dbReference type="InterPro" id="IPR009057">
    <property type="entry name" value="Homeodomain-like_sf"/>
</dbReference>
<dbReference type="GO" id="GO:0000976">
    <property type="term" value="F:transcription cis-regulatory region binding"/>
    <property type="evidence" value="ECO:0007669"/>
    <property type="project" value="TreeGrafter"/>
</dbReference>
<evidence type="ECO:0000256" key="3">
    <source>
        <dbReference type="ARBA" id="ARBA00023163"/>
    </source>
</evidence>
<evidence type="ECO:0000256" key="2">
    <source>
        <dbReference type="ARBA" id="ARBA00023125"/>
    </source>
</evidence>
<dbReference type="EMBL" id="FNJJ01000007">
    <property type="protein sequence ID" value="SDP89308.1"/>
    <property type="molecule type" value="Genomic_DNA"/>
</dbReference>
<dbReference type="Pfam" id="PF00440">
    <property type="entry name" value="TetR_N"/>
    <property type="match status" value="1"/>
</dbReference>
<dbReference type="InterPro" id="IPR050109">
    <property type="entry name" value="HTH-type_TetR-like_transc_reg"/>
</dbReference>
<dbReference type="AlphaFoldDB" id="A0A1H0WFE1"/>
<dbReference type="Proteomes" id="UP000199460">
    <property type="component" value="Unassembled WGS sequence"/>
</dbReference>
<dbReference type="PRINTS" id="PR00455">
    <property type="entry name" value="HTHTETR"/>
</dbReference>
<gene>
    <name evidence="6" type="ORF">SAMN05216213_10722</name>
</gene>
<dbReference type="PROSITE" id="PS50977">
    <property type="entry name" value="HTH_TETR_2"/>
    <property type="match status" value="1"/>
</dbReference>
<dbReference type="InterPro" id="IPR001647">
    <property type="entry name" value="HTH_TetR"/>
</dbReference>
<feature type="domain" description="HTH tetR-type" evidence="5">
    <location>
        <begin position="12"/>
        <end position="72"/>
    </location>
</feature>
<dbReference type="Gene3D" id="1.10.357.10">
    <property type="entry name" value="Tetracycline Repressor, domain 2"/>
    <property type="match status" value="1"/>
</dbReference>
<protein>
    <submittedName>
        <fullName evidence="6">Transcriptional regulator, TetR family</fullName>
    </submittedName>
</protein>
<keyword evidence="3" id="KW-0804">Transcription</keyword>
<name>A0A1H0WFE1_9GAMM</name>
<evidence type="ECO:0000313" key="7">
    <source>
        <dbReference type="Proteomes" id="UP000199460"/>
    </source>
</evidence>
<sequence>MNQPTTRDSRRDKRRRAMLLAASELFTALGFEMANMQAIAASAGVTKATLYAYFGDKEQLFRAVIDYWLEQLPEPKLPSQPCGALRSCLERAATSLQQLGEHPASYALTHILLRTQRIPHKRWRQRYRPYQNYLEAVLVRAVRCAHPAQAAGQFLLLAVGRIDSSPLTPSEPRLMAAVDLFVQAYG</sequence>
<feature type="DNA-binding region" description="H-T-H motif" evidence="4">
    <location>
        <begin position="35"/>
        <end position="54"/>
    </location>
</feature>
<evidence type="ECO:0000259" key="5">
    <source>
        <dbReference type="PROSITE" id="PS50977"/>
    </source>
</evidence>
<keyword evidence="2 4" id="KW-0238">DNA-binding</keyword>
<accession>A0A1H0WFE1</accession>